<accession>A0A979FHU2</accession>
<dbReference type="PANTHER" id="PTHR46396">
    <property type="entry name" value="PROTEIN O-LINKED-MANNOSE BETA-1,2-N-ACETYLGLUCOSAMINYLTRANSFERASE 1"/>
    <property type="match status" value="1"/>
</dbReference>
<dbReference type="AlphaFoldDB" id="A0A979FHU2"/>
<dbReference type="InterPro" id="IPR052463">
    <property type="entry name" value="O-linked_mannose_GnT"/>
</dbReference>
<name>A0A979FHU2_HYAAZ</name>
<dbReference type="RefSeq" id="XP_047736297.1">
    <property type="nucleotide sequence ID" value="XM_047880341.1"/>
</dbReference>
<feature type="non-terminal residue" evidence="2">
    <location>
        <position position="302"/>
    </location>
</feature>
<dbReference type="GO" id="GO:0047223">
    <property type="term" value="F:beta-1,3-galactosyl-O-glycosyl-glycoprotein beta-1,3-N-acetylglucosaminyltransferase activity"/>
    <property type="evidence" value="ECO:0007669"/>
    <property type="project" value="TreeGrafter"/>
</dbReference>
<dbReference type="GeneID" id="125177843"/>
<evidence type="ECO:0000313" key="1">
    <source>
        <dbReference type="Proteomes" id="UP000694843"/>
    </source>
</evidence>
<sequence>MLVMSGDGEVMLRRDFHTGHPAETELLGQTLVNLQPGALVILVLMFSAGDFLRSTERMLLQYLGMKGNTVGGALKLGADWAQGIGSSPYLIDPAQLKQKAAAVQTRNRTTSYDVLVITPEGREVRKKLRGQQQNFISYNGYIDTDDPSILITVVPDNWPPQNAEEEFVARAYLEAAVIFKGNKNLQSNMDASLLIPRGRRSECDWHYDARRQKQAEFCRRYEGYGTLCRCRDPLDPLRLRNSSVHIQMSEVIPIAILTATKCHFFYRQLISLLLANGAAQTDILVLTDGHQEETSQLASIFG</sequence>
<protein>
    <submittedName>
        <fullName evidence="2">Uncharacterized protein LOC125177843</fullName>
    </submittedName>
</protein>
<gene>
    <name evidence="2" type="primary">LOC125177843</name>
</gene>
<dbReference type="KEGG" id="hazt:125177843"/>
<reference evidence="2" key="1">
    <citation type="submission" date="2025-08" db="UniProtKB">
        <authorList>
            <consortium name="RefSeq"/>
        </authorList>
    </citation>
    <scope>IDENTIFICATION</scope>
    <source>
        <tissue evidence="2">Whole organism</tissue>
    </source>
</reference>
<dbReference type="GO" id="GO:0016266">
    <property type="term" value="P:protein O-linked glycosylation via N-acetyl-galactosamine"/>
    <property type="evidence" value="ECO:0007669"/>
    <property type="project" value="TreeGrafter"/>
</dbReference>
<keyword evidence="1" id="KW-1185">Reference proteome</keyword>
<dbReference type="GO" id="GO:0000139">
    <property type="term" value="C:Golgi membrane"/>
    <property type="evidence" value="ECO:0007669"/>
    <property type="project" value="TreeGrafter"/>
</dbReference>
<dbReference type="PANTHER" id="PTHR46396:SF2">
    <property type="entry name" value="ILEI_PANDER DOMAIN-CONTAINING PROTEIN"/>
    <property type="match status" value="1"/>
</dbReference>
<dbReference type="Proteomes" id="UP000694843">
    <property type="component" value="Unplaced"/>
</dbReference>
<evidence type="ECO:0000313" key="2">
    <source>
        <dbReference type="RefSeq" id="XP_047736297.1"/>
    </source>
</evidence>
<organism evidence="1 2">
    <name type="scientific">Hyalella azteca</name>
    <name type="common">Amphipod</name>
    <dbReference type="NCBI Taxonomy" id="294128"/>
    <lineage>
        <taxon>Eukaryota</taxon>
        <taxon>Metazoa</taxon>
        <taxon>Ecdysozoa</taxon>
        <taxon>Arthropoda</taxon>
        <taxon>Crustacea</taxon>
        <taxon>Multicrustacea</taxon>
        <taxon>Malacostraca</taxon>
        <taxon>Eumalacostraca</taxon>
        <taxon>Peracarida</taxon>
        <taxon>Amphipoda</taxon>
        <taxon>Senticaudata</taxon>
        <taxon>Talitrida</taxon>
        <taxon>Talitroidea</taxon>
        <taxon>Hyalellidae</taxon>
        <taxon>Hyalella</taxon>
    </lineage>
</organism>
<proteinExistence type="predicted"/>